<dbReference type="Gene3D" id="2.50.20.10">
    <property type="entry name" value="Lipoprotein localisation LolA/LolB/LppX"/>
    <property type="match status" value="1"/>
</dbReference>
<evidence type="ECO:0000256" key="1">
    <source>
        <dbReference type="ARBA" id="ARBA00022729"/>
    </source>
</evidence>
<feature type="chain" id="PRO_5015003311" evidence="2">
    <location>
        <begin position="25"/>
        <end position="211"/>
    </location>
</feature>
<dbReference type="Proteomes" id="UP000236454">
    <property type="component" value="Unassembled WGS sequence"/>
</dbReference>
<dbReference type="AlphaFoldDB" id="A0A1I6YMS1"/>
<dbReference type="CDD" id="cd16325">
    <property type="entry name" value="LolA"/>
    <property type="match status" value="1"/>
</dbReference>
<evidence type="ECO:0000313" key="4">
    <source>
        <dbReference type="Proteomes" id="UP000236454"/>
    </source>
</evidence>
<reference evidence="3 4" key="1">
    <citation type="submission" date="2016-10" db="EMBL/GenBank/DDBJ databases">
        <authorList>
            <person name="de Groot N.N."/>
        </authorList>
    </citation>
    <scope>NUCLEOTIDE SEQUENCE [LARGE SCALE GENOMIC DNA]</scope>
    <source>
        <strain evidence="3 4">CGMCC 1.7005</strain>
    </source>
</reference>
<accession>A0A1I6YMS1</accession>
<dbReference type="InterPro" id="IPR004564">
    <property type="entry name" value="OM_lipoprot_carrier_LolA-like"/>
</dbReference>
<gene>
    <name evidence="3" type="ORF">SAMN05216474_1028</name>
</gene>
<organism evidence="3 4">
    <name type="scientific">Lishizhenia tianjinensis</name>
    <dbReference type="NCBI Taxonomy" id="477690"/>
    <lineage>
        <taxon>Bacteria</taxon>
        <taxon>Pseudomonadati</taxon>
        <taxon>Bacteroidota</taxon>
        <taxon>Flavobacteriia</taxon>
        <taxon>Flavobacteriales</taxon>
        <taxon>Crocinitomicaceae</taxon>
        <taxon>Lishizhenia</taxon>
    </lineage>
</organism>
<dbReference type="SUPFAM" id="SSF89392">
    <property type="entry name" value="Prokaryotic lipoproteins and lipoprotein localization factors"/>
    <property type="match status" value="1"/>
</dbReference>
<keyword evidence="3" id="KW-0449">Lipoprotein</keyword>
<keyword evidence="4" id="KW-1185">Reference proteome</keyword>
<sequence>MKMMKTVMIAMSFLSLAFTTLAQSDEKSDAILKKLSTEMKALKSFHIEFDMHTKNNATGVDETDSGEGWVQGEKFYATLGENIILSNGLKIWTITEETVYITDADEEEDGSLNPKKLMTIWEEGFKSKYVKEENGMHVISLYPTNPDEVDYHTITLHISKADNSLKKAIMKTKDATTMTYTITKFEKNPTIPASKFVFNKQKHAGKEIIED</sequence>
<keyword evidence="1 2" id="KW-0732">Signal</keyword>
<proteinExistence type="predicted"/>
<dbReference type="STRING" id="477690.SAMN05216474_1028"/>
<evidence type="ECO:0000256" key="2">
    <source>
        <dbReference type="SAM" id="SignalP"/>
    </source>
</evidence>
<dbReference type="Pfam" id="PF03548">
    <property type="entry name" value="LolA"/>
    <property type="match status" value="1"/>
</dbReference>
<dbReference type="EMBL" id="FPAS01000001">
    <property type="protein sequence ID" value="SFT51742.1"/>
    <property type="molecule type" value="Genomic_DNA"/>
</dbReference>
<feature type="signal peptide" evidence="2">
    <location>
        <begin position="1"/>
        <end position="24"/>
    </location>
</feature>
<evidence type="ECO:0000313" key="3">
    <source>
        <dbReference type="EMBL" id="SFT51742.1"/>
    </source>
</evidence>
<dbReference type="InterPro" id="IPR029046">
    <property type="entry name" value="LolA/LolB/LppX"/>
</dbReference>
<name>A0A1I6YMS1_9FLAO</name>
<protein>
    <submittedName>
        <fullName evidence="3">Outer membrane lipoprotein-sorting protein</fullName>
    </submittedName>
</protein>